<gene>
    <name evidence="8" type="ORF">CLIB1423_12S01904</name>
</gene>
<dbReference type="PROSITE" id="PS50056">
    <property type="entry name" value="TYR_PHOSPHATASE_2"/>
    <property type="match status" value="1"/>
</dbReference>
<evidence type="ECO:0000256" key="3">
    <source>
        <dbReference type="ARBA" id="ARBA00022801"/>
    </source>
</evidence>
<proteinExistence type="inferred from homology"/>
<dbReference type="CDD" id="cd14518">
    <property type="entry name" value="DSP_fungal_YVH1"/>
    <property type="match status" value="1"/>
</dbReference>
<dbReference type="PROSITE" id="PS00383">
    <property type="entry name" value="TYR_PHOSPHATASE_1"/>
    <property type="match status" value="1"/>
</dbReference>
<keyword evidence="4" id="KW-0904">Protein phosphatase</keyword>
<dbReference type="OrthoDB" id="2017893at2759"/>
<feature type="domain" description="Tyrosine specific protein phosphatases" evidence="7">
    <location>
        <begin position="64"/>
        <end position="140"/>
    </location>
</feature>
<evidence type="ECO:0000313" key="8">
    <source>
        <dbReference type="EMBL" id="CAH2353741.1"/>
    </source>
</evidence>
<sequence>MLYRILGAIYLSSLDPLTSGEDLKAKYGITHILSVLPGTIPSQYTENYIHKQIEITDEESSNILQFLPETNSFIEAALFPPAVSTSRFESGTNAPPNKILVHCAQGVSRSPTVIMAYLLQKYRLTFEQALHALKRKNPAVEPNDSFINQIKLFKKMLDLKLDQSSKLYRQFLVEITLLQDPTGESLKELNLFKKNAQSTHNTSPSTIKYRCKRCRHVLATNHNVEYHDQPTEDSHQSKFIKRGHTNRIISVEQGSTTCSHHFLSEPLDWMMAELDKSELEGKFNCPNDKCGAKIGAYSWRGSRCSCGKWVIPAFHLQSNKVDEVKVLERAPNVPTSI</sequence>
<dbReference type="GO" id="GO:0008138">
    <property type="term" value="F:protein tyrosine/serine/threonine phosphatase activity"/>
    <property type="evidence" value="ECO:0007669"/>
    <property type="project" value="InterPro"/>
</dbReference>
<dbReference type="PROSITE" id="PS50054">
    <property type="entry name" value="TYR_PHOSPHATASE_DUAL"/>
    <property type="match status" value="1"/>
</dbReference>
<dbReference type="InterPro" id="IPR000387">
    <property type="entry name" value="Tyr_Pase_dom"/>
</dbReference>
<dbReference type="EC" id="3.1.3.48" evidence="2"/>
<evidence type="ECO:0000259" key="7">
    <source>
        <dbReference type="PROSITE" id="PS50056"/>
    </source>
</evidence>
<evidence type="ECO:0000259" key="6">
    <source>
        <dbReference type="PROSITE" id="PS50054"/>
    </source>
</evidence>
<name>A0A9P0VYH0_9ASCO</name>
<dbReference type="PIRSF" id="PIRSF000941">
    <property type="entry name" value="DUSP12"/>
    <property type="match status" value="1"/>
</dbReference>
<dbReference type="GO" id="GO:0004725">
    <property type="term" value="F:protein tyrosine phosphatase activity"/>
    <property type="evidence" value="ECO:0007669"/>
    <property type="project" value="UniProtKB-EC"/>
</dbReference>
<evidence type="ECO:0000313" key="9">
    <source>
        <dbReference type="Proteomes" id="UP000837801"/>
    </source>
</evidence>
<evidence type="ECO:0000256" key="5">
    <source>
        <dbReference type="PIRSR" id="PIRSR000941-50"/>
    </source>
</evidence>
<feature type="domain" description="Tyrosine-protein phosphatase" evidence="6">
    <location>
        <begin position="1"/>
        <end position="159"/>
    </location>
</feature>
<dbReference type="EMBL" id="CAKXYY010000012">
    <property type="protein sequence ID" value="CAH2353741.1"/>
    <property type="molecule type" value="Genomic_DNA"/>
</dbReference>
<dbReference type="InterPro" id="IPR016278">
    <property type="entry name" value="DUSP12"/>
</dbReference>
<accession>A0A9P0VYH0</accession>
<protein>
    <recommendedName>
        <fullName evidence="2">protein-tyrosine-phosphatase</fullName>
        <ecNumber evidence="2">3.1.3.48</ecNumber>
    </recommendedName>
</protein>
<organism evidence="8 9">
    <name type="scientific">[Candida] railenensis</name>
    <dbReference type="NCBI Taxonomy" id="45579"/>
    <lineage>
        <taxon>Eukaryota</taxon>
        <taxon>Fungi</taxon>
        <taxon>Dikarya</taxon>
        <taxon>Ascomycota</taxon>
        <taxon>Saccharomycotina</taxon>
        <taxon>Pichiomycetes</taxon>
        <taxon>Debaryomycetaceae</taxon>
        <taxon>Kurtzmaniella</taxon>
    </lineage>
</organism>
<dbReference type="InterPro" id="IPR016130">
    <property type="entry name" value="Tyr_Pase_AS"/>
</dbReference>
<dbReference type="PANTHER" id="PTHR45848:SF4">
    <property type="entry name" value="DUAL SPECIFICITY PROTEIN PHOSPHATASE 12"/>
    <property type="match status" value="1"/>
</dbReference>
<comment type="similarity">
    <text evidence="1">Belongs to the protein-tyrosine phosphatase family. Non-receptor class dual specificity subfamily.</text>
</comment>
<comment type="caution">
    <text evidence="8">The sequence shown here is derived from an EMBL/GenBank/DDBJ whole genome shotgun (WGS) entry which is preliminary data.</text>
</comment>
<dbReference type="InterPro" id="IPR000340">
    <property type="entry name" value="Dual-sp_phosphatase_cat-dom"/>
</dbReference>
<dbReference type="AlphaFoldDB" id="A0A9P0VYH0"/>
<dbReference type="Pfam" id="PF00782">
    <property type="entry name" value="DSPc"/>
    <property type="match status" value="1"/>
</dbReference>
<dbReference type="Proteomes" id="UP000837801">
    <property type="component" value="Unassembled WGS sequence"/>
</dbReference>
<evidence type="ECO:0000256" key="4">
    <source>
        <dbReference type="ARBA" id="ARBA00022912"/>
    </source>
</evidence>
<feature type="active site" description="Phosphocysteine intermediate" evidence="5">
    <location>
        <position position="103"/>
    </location>
</feature>
<keyword evidence="9" id="KW-1185">Reference proteome</keyword>
<reference evidence="8" key="1">
    <citation type="submission" date="2022-03" db="EMBL/GenBank/DDBJ databases">
        <authorList>
            <person name="Legras J.-L."/>
            <person name="Devillers H."/>
            <person name="Grondin C."/>
        </authorList>
    </citation>
    <scope>NUCLEOTIDE SEQUENCE</scope>
    <source>
        <strain evidence="8">CLIB 1423</strain>
    </source>
</reference>
<dbReference type="GO" id="GO:0005634">
    <property type="term" value="C:nucleus"/>
    <property type="evidence" value="ECO:0007669"/>
    <property type="project" value="TreeGrafter"/>
</dbReference>
<dbReference type="Gene3D" id="3.90.190.10">
    <property type="entry name" value="Protein tyrosine phosphatase superfamily"/>
    <property type="match status" value="1"/>
</dbReference>
<dbReference type="SUPFAM" id="SSF52799">
    <property type="entry name" value="(Phosphotyrosine protein) phosphatases II"/>
    <property type="match status" value="1"/>
</dbReference>
<dbReference type="InterPro" id="IPR020422">
    <property type="entry name" value="TYR_PHOSPHATASE_DUAL_dom"/>
</dbReference>
<keyword evidence="3" id="KW-0378">Hydrolase</keyword>
<evidence type="ECO:0000256" key="1">
    <source>
        <dbReference type="ARBA" id="ARBA00008601"/>
    </source>
</evidence>
<dbReference type="SMART" id="SM00195">
    <property type="entry name" value="DSPc"/>
    <property type="match status" value="1"/>
</dbReference>
<dbReference type="PANTHER" id="PTHR45848">
    <property type="entry name" value="DUAL SPECIFICITY PROTEIN PHOSPHATASE 12 FAMILY MEMBER"/>
    <property type="match status" value="1"/>
</dbReference>
<evidence type="ECO:0000256" key="2">
    <source>
        <dbReference type="ARBA" id="ARBA00013064"/>
    </source>
</evidence>
<dbReference type="InterPro" id="IPR029021">
    <property type="entry name" value="Prot-tyrosine_phosphatase-like"/>
</dbReference>